<evidence type="ECO:0000313" key="3">
    <source>
        <dbReference type="Proteomes" id="UP001222027"/>
    </source>
</evidence>
<dbReference type="PANTHER" id="PTHR33108:SF75">
    <property type="entry name" value="EXPRESSED PROTEIN"/>
    <property type="match status" value="1"/>
</dbReference>
<organism evidence="2 3">
    <name type="scientific">Ensete ventricosum</name>
    <name type="common">Abyssinian banana</name>
    <name type="synonym">Musa ensete</name>
    <dbReference type="NCBI Taxonomy" id="4639"/>
    <lineage>
        <taxon>Eukaryota</taxon>
        <taxon>Viridiplantae</taxon>
        <taxon>Streptophyta</taxon>
        <taxon>Embryophyta</taxon>
        <taxon>Tracheophyta</taxon>
        <taxon>Spermatophyta</taxon>
        <taxon>Magnoliopsida</taxon>
        <taxon>Liliopsida</taxon>
        <taxon>Zingiberales</taxon>
        <taxon>Musaceae</taxon>
        <taxon>Ensete</taxon>
    </lineage>
</organism>
<comment type="caution">
    <text evidence="2">The sequence shown here is derived from an EMBL/GenBank/DDBJ whole genome shotgun (WGS) entry which is preliminary data.</text>
</comment>
<accession>A0AAV8PPU3</accession>
<proteinExistence type="predicted"/>
<dbReference type="Pfam" id="PF07911">
    <property type="entry name" value="DUF1677"/>
    <property type="match status" value="1"/>
</dbReference>
<dbReference type="InterPro" id="IPR012876">
    <property type="entry name" value="DUF1677_pln"/>
</dbReference>
<dbReference type="PANTHER" id="PTHR33108">
    <property type="entry name" value="OS01G0745000 PROTEIN"/>
    <property type="match status" value="1"/>
</dbReference>
<reference evidence="2 3" key="1">
    <citation type="submission" date="2022-12" db="EMBL/GenBank/DDBJ databases">
        <title>Chromosome-scale assembly of the Ensete ventricosum genome.</title>
        <authorList>
            <person name="Dussert Y."/>
            <person name="Stocks J."/>
            <person name="Wendawek A."/>
            <person name="Woldeyes F."/>
            <person name="Nichols R.A."/>
            <person name="Borrell J.S."/>
        </authorList>
    </citation>
    <scope>NUCLEOTIDE SEQUENCE [LARGE SCALE GENOMIC DNA]</scope>
    <source>
        <strain evidence="3">cv. Maze</strain>
        <tissue evidence="2">Seeds</tissue>
    </source>
</reference>
<evidence type="ECO:0000313" key="2">
    <source>
        <dbReference type="EMBL" id="KAJ8497934.1"/>
    </source>
</evidence>
<name>A0AAV8PPU3_ENSVE</name>
<dbReference type="Proteomes" id="UP001222027">
    <property type="component" value="Unassembled WGS sequence"/>
</dbReference>
<gene>
    <name evidence="2" type="ORF">OPV22_008486</name>
</gene>
<dbReference type="AlphaFoldDB" id="A0AAV8PPU3"/>
<keyword evidence="3" id="KW-1185">Reference proteome</keyword>
<feature type="compositionally biased region" description="Polar residues" evidence="1">
    <location>
        <begin position="102"/>
        <end position="114"/>
    </location>
</feature>
<dbReference type="EMBL" id="JAQQAF010000003">
    <property type="protein sequence ID" value="KAJ8497934.1"/>
    <property type="molecule type" value="Genomic_DNA"/>
</dbReference>
<sequence length="126" mass="13682">MIMETESAKCECCGLEEDCTEEYISRVKADFGGKWLCGLCSEAVRDEAGKGRRTKGCGGLEEAVMAHASFRRRPHSNPAIDVVDGMRRMLWRRRMSVDMLPSATSSGKPVSPSQAADEATGVAVLP</sequence>
<evidence type="ECO:0008006" key="4">
    <source>
        <dbReference type="Google" id="ProtNLM"/>
    </source>
</evidence>
<evidence type="ECO:0000256" key="1">
    <source>
        <dbReference type="SAM" id="MobiDB-lite"/>
    </source>
</evidence>
<feature type="region of interest" description="Disordered" evidence="1">
    <location>
        <begin position="101"/>
        <end position="126"/>
    </location>
</feature>
<protein>
    <recommendedName>
        <fullName evidence="4">DUF1677 domain-containing protein</fullName>
    </recommendedName>
</protein>